<reference evidence="1" key="1">
    <citation type="journal article" date="2022" name="Int. J. Mol. Sci.">
        <title>Draft Genome of Tanacetum Coccineum: Genomic Comparison of Closely Related Tanacetum-Family Plants.</title>
        <authorList>
            <person name="Yamashiro T."/>
            <person name="Shiraishi A."/>
            <person name="Nakayama K."/>
            <person name="Satake H."/>
        </authorList>
    </citation>
    <scope>NUCLEOTIDE SEQUENCE</scope>
</reference>
<reference evidence="1" key="2">
    <citation type="submission" date="2022-01" db="EMBL/GenBank/DDBJ databases">
        <authorList>
            <person name="Yamashiro T."/>
            <person name="Shiraishi A."/>
            <person name="Satake H."/>
            <person name="Nakayama K."/>
        </authorList>
    </citation>
    <scope>NUCLEOTIDE SEQUENCE</scope>
</reference>
<dbReference type="PANTHER" id="PTHR11439">
    <property type="entry name" value="GAG-POL-RELATED RETROTRANSPOSON"/>
    <property type="match status" value="1"/>
</dbReference>
<keyword evidence="2" id="KW-1185">Reference proteome</keyword>
<dbReference type="EMBL" id="BQNB010018831">
    <property type="protein sequence ID" value="GJT78761.1"/>
    <property type="molecule type" value="Genomic_DNA"/>
</dbReference>
<dbReference type="PANTHER" id="PTHR11439:SF524">
    <property type="entry name" value="RNA-DIRECTED DNA POLYMERASE, PROTEIN KINASE RLK-PELLE-DLSV FAMILY"/>
    <property type="match status" value="1"/>
</dbReference>
<accession>A0ABQ5GU52</accession>
<protein>
    <submittedName>
        <fullName evidence="1">Ribonuclease H-like domain-containing protein</fullName>
    </submittedName>
</protein>
<sequence length="148" mass="17067">MHNPREPHLAALERIIRNVRGTLDFGLRSSTEAEYRGVANAIAETAWIRNLLRELHFPLFSATLVYCDNVSAIYLSVNPMQHQRTKHIENDIHFVRDMATKSQVHVLHVPSRYQYVDIFTKVLPSALFEEFYTSLSVHSSLAQTTREC</sequence>
<comment type="caution">
    <text evidence="1">The sequence shown here is derived from an EMBL/GenBank/DDBJ whole genome shotgun (WGS) entry which is preliminary data.</text>
</comment>
<proteinExistence type="predicted"/>
<dbReference type="CDD" id="cd09272">
    <property type="entry name" value="RNase_HI_RT_Ty1"/>
    <property type="match status" value="1"/>
</dbReference>
<name>A0ABQ5GU52_9ASTR</name>
<dbReference type="Proteomes" id="UP001151760">
    <property type="component" value="Unassembled WGS sequence"/>
</dbReference>
<organism evidence="1 2">
    <name type="scientific">Tanacetum coccineum</name>
    <dbReference type="NCBI Taxonomy" id="301880"/>
    <lineage>
        <taxon>Eukaryota</taxon>
        <taxon>Viridiplantae</taxon>
        <taxon>Streptophyta</taxon>
        <taxon>Embryophyta</taxon>
        <taxon>Tracheophyta</taxon>
        <taxon>Spermatophyta</taxon>
        <taxon>Magnoliopsida</taxon>
        <taxon>eudicotyledons</taxon>
        <taxon>Gunneridae</taxon>
        <taxon>Pentapetalae</taxon>
        <taxon>asterids</taxon>
        <taxon>campanulids</taxon>
        <taxon>Asterales</taxon>
        <taxon>Asteraceae</taxon>
        <taxon>Asteroideae</taxon>
        <taxon>Anthemideae</taxon>
        <taxon>Anthemidinae</taxon>
        <taxon>Tanacetum</taxon>
    </lineage>
</organism>
<gene>
    <name evidence="1" type="ORF">Tco_1045486</name>
</gene>
<evidence type="ECO:0000313" key="2">
    <source>
        <dbReference type="Proteomes" id="UP001151760"/>
    </source>
</evidence>
<evidence type="ECO:0000313" key="1">
    <source>
        <dbReference type="EMBL" id="GJT78761.1"/>
    </source>
</evidence>